<protein>
    <submittedName>
        <fullName evidence="2">XRE family transcriptional regulator</fullName>
    </submittedName>
</protein>
<dbReference type="Pfam" id="PF13744">
    <property type="entry name" value="HTH_37"/>
    <property type="match status" value="1"/>
</dbReference>
<organism evidence="2 3">
    <name type="scientific">Burkholderia metallica</name>
    <dbReference type="NCBI Taxonomy" id="488729"/>
    <lineage>
        <taxon>Bacteria</taxon>
        <taxon>Pseudomonadati</taxon>
        <taxon>Pseudomonadota</taxon>
        <taxon>Betaproteobacteria</taxon>
        <taxon>Burkholderiales</taxon>
        <taxon>Burkholderiaceae</taxon>
        <taxon>Burkholderia</taxon>
        <taxon>Burkholderia cepacia complex</taxon>
    </lineage>
</organism>
<dbReference type="InterPro" id="IPR039554">
    <property type="entry name" value="HigA2-like_HTH"/>
</dbReference>
<evidence type="ECO:0000313" key="3">
    <source>
        <dbReference type="Proteomes" id="UP001171606"/>
    </source>
</evidence>
<dbReference type="Gene3D" id="1.10.260.40">
    <property type="entry name" value="lambda repressor-like DNA-binding domains"/>
    <property type="match status" value="1"/>
</dbReference>
<dbReference type="RefSeq" id="WP_301756966.1">
    <property type="nucleotide sequence ID" value="NZ_JAUJSQ010000013.1"/>
</dbReference>
<keyword evidence="3" id="KW-1185">Reference proteome</keyword>
<reference evidence="2" key="1">
    <citation type="submission" date="2023-07" db="EMBL/GenBank/DDBJ databases">
        <title>A collection of bacterial strains from the Burkholderia cepacia Research Laboratory and Repository.</title>
        <authorList>
            <person name="Lipuma J."/>
            <person name="Spilker T."/>
            <person name="Caverly L."/>
        </authorList>
    </citation>
    <scope>NUCLEOTIDE SEQUENCE</scope>
    <source>
        <strain evidence="2">AU42020</strain>
    </source>
</reference>
<sequence>MKRKAKQTTTDNLPDDFDLYDVGELSAKCALVLKLNALIASRGLSEDEAAALADMVRAAVTPEQRERLRNVTLDHLMVMLAAFGQHVEIVVRPVGEAGPAGITVSV</sequence>
<dbReference type="InterPro" id="IPR010982">
    <property type="entry name" value="Lambda_DNA-bd_dom_sf"/>
</dbReference>
<dbReference type="Proteomes" id="UP001171606">
    <property type="component" value="Unassembled WGS sequence"/>
</dbReference>
<accession>A0ABT8PJ46</accession>
<comment type="caution">
    <text evidence="2">The sequence shown here is derived from an EMBL/GenBank/DDBJ whole genome shotgun (WGS) entry which is preliminary data.</text>
</comment>
<proteinExistence type="predicted"/>
<evidence type="ECO:0000259" key="1">
    <source>
        <dbReference type="Pfam" id="PF13744"/>
    </source>
</evidence>
<dbReference type="SUPFAM" id="SSF47413">
    <property type="entry name" value="lambda repressor-like DNA-binding domains"/>
    <property type="match status" value="1"/>
</dbReference>
<evidence type="ECO:0000313" key="2">
    <source>
        <dbReference type="EMBL" id="MDN7935029.1"/>
    </source>
</evidence>
<dbReference type="EMBL" id="JAUJSQ010000013">
    <property type="protein sequence ID" value="MDN7935029.1"/>
    <property type="molecule type" value="Genomic_DNA"/>
</dbReference>
<name>A0ABT8PJ46_9BURK</name>
<gene>
    <name evidence="2" type="ORF">QZM52_27525</name>
</gene>
<feature type="domain" description="HigA2-like helix-turn-helix" evidence="1">
    <location>
        <begin position="15"/>
        <end position="92"/>
    </location>
</feature>